<dbReference type="PANTHER" id="PTHR22935:SF97">
    <property type="entry name" value="BETA-LACTAMASE-RELATED DOMAIN-CONTAINING PROTEIN"/>
    <property type="match status" value="1"/>
</dbReference>
<keyword evidence="5" id="KW-1185">Reference proteome</keyword>
<keyword evidence="1" id="KW-0732">Signal</keyword>
<dbReference type="PANTHER" id="PTHR22935">
    <property type="entry name" value="PENICILLIN-BINDING PROTEIN"/>
    <property type="match status" value="1"/>
</dbReference>
<dbReference type="InterPro" id="IPR051478">
    <property type="entry name" value="Beta-lactamase-like_AB/R"/>
</dbReference>
<feature type="domain" description="Beta-lactamase-like ARB-00930-like C-terminal" evidence="3">
    <location>
        <begin position="467"/>
        <end position="620"/>
    </location>
</feature>
<feature type="domain" description="Beta-lactamase-related" evidence="2">
    <location>
        <begin position="93"/>
        <end position="429"/>
    </location>
</feature>
<feature type="chain" id="PRO_5040476315" evidence="1">
    <location>
        <begin position="20"/>
        <end position="621"/>
    </location>
</feature>
<feature type="signal peptide" evidence="1">
    <location>
        <begin position="1"/>
        <end position="19"/>
    </location>
</feature>
<gene>
    <name evidence="4" type="ORF">Slin15195_G090770</name>
</gene>
<organism evidence="4 5">
    <name type="scientific">Septoria linicola</name>
    <dbReference type="NCBI Taxonomy" id="215465"/>
    <lineage>
        <taxon>Eukaryota</taxon>
        <taxon>Fungi</taxon>
        <taxon>Dikarya</taxon>
        <taxon>Ascomycota</taxon>
        <taxon>Pezizomycotina</taxon>
        <taxon>Dothideomycetes</taxon>
        <taxon>Dothideomycetidae</taxon>
        <taxon>Mycosphaerellales</taxon>
        <taxon>Mycosphaerellaceae</taxon>
        <taxon>Septoria</taxon>
    </lineage>
</organism>
<dbReference type="Pfam" id="PF00144">
    <property type="entry name" value="Beta-lactamase"/>
    <property type="match status" value="1"/>
</dbReference>
<dbReference type="Proteomes" id="UP001056384">
    <property type="component" value="Chromosome 7"/>
</dbReference>
<accession>A0A9Q9ENS3</accession>
<dbReference type="OrthoDB" id="3636673at2759"/>
<dbReference type="AlphaFoldDB" id="A0A9Q9ENS3"/>
<name>A0A9Q9ENS3_9PEZI</name>
<sequence>MLSHLRLAVFLCTVPVTLADFIGLPTYPPPRDFTTNNSIVPAAWLNLSSILDAHFQQNFTAINATTALAGLSNVTFSLGIFSLHDPDAAAFQYHHGSSQLAANENGAKNVDADSIYRIASVSKLITVFTGLLSLSEEDWNTPLTEFFPSLRNATSVTELQDAPSWQDITPWALASHMSGIGATGPIADLLATFVTIALAQNTTAEDLEPAVQAIAALAGLPPVPLDVFGACSVVDCNSTAAFIDSIASSPPVFEPWTTPGYSNLGMFILGQVISNVTGKGYKDYTSLYSDTLFSPLNMSSTYLNAPSPDGTAANRSVIVGPLSGTWDFPIDSPTIPSGGVLSTLNDLNKLGVALLNHTLLSPVATRKWMKPVSHTASLTYSVGAPWEVVRYMSPTSGRVTDIYTKLGDSGSYSAMLAIIPDYNAGFTYLNAHYAEPGTNSEALRATVALGTINELVEVLMPALEAQAAAEAERNFVGTFVSDNDSVNSSIIISQRKEANMTSGIGACLIIEQWISNSTDALLTFAGQVPRLLPAIVGEGPAPQQITFQVSTDPQWSSYTAAGLGPFSGIYGSNIGWFTFDGDSYGGRYAGRGIGTFVFELDARGRAVAVTNAAAGLRMLRE</sequence>
<evidence type="ECO:0000259" key="2">
    <source>
        <dbReference type="Pfam" id="PF00144"/>
    </source>
</evidence>
<dbReference type="InterPro" id="IPR012338">
    <property type="entry name" value="Beta-lactam/transpept-like"/>
</dbReference>
<dbReference type="InterPro" id="IPR001466">
    <property type="entry name" value="Beta-lactam-related"/>
</dbReference>
<reference evidence="4" key="1">
    <citation type="submission" date="2022-06" db="EMBL/GenBank/DDBJ databases">
        <title>Complete genome sequences of two strains of the flax pathogen Septoria linicola.</title>
        <authorList>
            <person name="Lapalu N."/>
            <person name="Simon A."/>
            <person name="Demenou B."/>
            <person name="Paumier D."/>
            <person name="Guillot M.-P."/>
            <person name="Gout L."/>
            <person name="Valade R."/>
        </authorList>
    </citation>
    <scope>NUCLEOTIDE SEQUENCE</scope>
    <source>
        <strain evidence="4">SE15195</strain>
    </source>
</reference>
<evidence type="ECO:0000313" key="4">
    <source>
        <dbReference type="EMBL" id="USW55758.1"/>
    </source>
</evidence>
<dbReference type="Gene3D" id="3.40.710.10">
    <property type="entry name" value="DD-peptidase/beta-lactamase superfamily"/>
    <property type="match status" value="1"/>
</dbReference>
<dbReference type="SUPFAM" id="SSF56601">
    <property type="entry name" value="beta-lactamase/transpeptidase-like"/>
    <property type="match status" value="1"/>
</dbReference>
<evidence type="ECO:0000313" key="5">
    <source>
        <dbReference type="Proteomes" id="UP001056384"/>
    </source>
</evidence>
<proteinExistence type="predicted"/>
<dbReference type="EMBL" id="CP099424">
    <property type="protein sequence ID" value="USW55758.1"/>
    <property type="molecule type" value="Genomic_DNA"/>
</dbReference>
<protein>
    <submittedName>
        <fullName evidence="4">Beta-lactamase/transpeptidase</fullName>
    </submittedName>
</protein>
<evidence type="ECO:0000256" key="1">
    <source>
        <dbReference type="SAM" id="SignalP"/>
    </source>
</evidence>
<evidence type="ECO:0000259" key="3">
    <source>
        <dbReference type="Pfam" id="PF26335"/>
    </source>
</evidence>
<dbReference type="InterPro" id="IPR058664">
    <property type="entry name" value="ARB_00930-like_C"/>
</dbReference>
<dbReference type="Pfam" id="PF26335">
    <property type="entry name" value="ARB_00930_C"/>
    <property type="match status" value="1"/>
</dbReference>